<dbReference type="EMBL" id="JAGPYM010000003">
    <property type="protein sequence ID" value="KAH6897004.1"/>
    <property type="molecule type" value="Genomic_DNA"/>
</dbReference>
<dbReference type="Proteomes" id="UP000777438">
    <property type="component" value="Unassembled WGS sequence"/>
</dbReference>
<keyword evidence="2" id="KW-0472">Membrane</keyword>
<evidence type="ECO:0000256" key="2">
    <source>
        <dbReference type="SAM" id="Phobius"/>
    </source>
</evidence>
<sequence length="152" mass="17442">MMAIATTYHNGCQLPHAETRPSHPTQQRKVPDDLYARPSCAVHLPLRTMNNSSSKRRYDGPACVWIPRSNDRSDRRYRFVPKAGNKALLRSRPRMKHDTRLKGEYGRSFRRRVIYFQNGSSLGILLTVITVLPLPLCLRLHLLPLPTALLKT</sequence>
<comment type="caution">
    <text evidence="3">The sequence shown here is derived from an EMBL/GenBank/DDBJ whole genome shotgun (WGS) entry which is preliminary data.</text>
</comment>
<name>A0A9P8WHJ7_9HYPO</name>
<evidence type="ECO:0000313" key="4">
    <source>
        <dbReference type="Proteomes" id="UP000777438"/>
    </source>
</evidence>
<evidence type="ECO:0000256" key="1">
    <source>
        <dbReference type="SAM" id="MobiDB-lite"/>
    </source>
</evidence>
<gene>
    <name evidence="3" type="ORF">B0T10DRAFT_171180</name>
</gene>
<accession>A0A9P8WHJ7</accession>
<feature type="transmembrane region" description="Helical" evidence="2">
    <location>
        <begin position="120"/>
        <end position="142"/>
    </location>
</feature>
<protein>
    <submittedName>
        <fullName evidence="3">Uncharacterized protein</fullName>
    </submittedName>
</protein>
<proteinExistence type="predicted"/>
<keyword evidence="2" id="KW-1133">Transmembrane helix</keyword>
<feature type="region of interest" description="Disordered" evidence="1">
    <location>
        <begin position="1"/>
        <end position="30"/>
    </location>
</feature>
<dbReference type="AlphaFoldDB" id="A0A9P8WHJ7"/>
<keyword evidence="2" id="KW-0812">Transmembrane</keyword>
<evidence type="ECO:0000313" key="3">
    <source>
        <dbReference type="EMBL" id="KAH6897004.1"/>
    </source>
</evidence>
<organism evidence="3 4">
    <name type="scientific">Thelonectria olida</name>
    <dbReference type="NCBI Taxonomy" id="1576542"/>
    <lineage>
        <taxon>Eukaryota</taxon>
        <taxon>Fungi</taxon>
        <taxon>Dikarya</taxon>
        <taxon>Ascomycota</taxon>
        <taxon>Pezizomycotina</taxon>
        <taxon>Sordariomycetes</taxon>
        <taxon>Hypocreomycetidae</taxon>
        <taxon>Hypocreales</taxon>
        <taxon>Nectriaceae</taxon>
        <taxon>Thelonectria</taxon>
    </lineage>
</organism>
<keyword evidence="4" id="KW-1185">Reference proteome</keyword>
<reference evidence="3 4" key="1">
    <citation type="journal article" date="2021" name="Nat. Commun.">
        <title>Genetic determinants of endophytism in the Arabidopsis root mycobiome.</title>
        <authorList>
            <person name="Mesny F."/>
            <person name="Miyauchi S."/>
            <person name="Thiergart T."/>
            <person name="Pickel B."/>
            <person name="Atanasova L."/>
            <person name="Karlsson M."/>
            <person name="Huettel B."/>
            <person name="Barry K.W."/>
            <person name="Haridas S."/>
            <person name="Chen C."/>
            <person name="Bauer D."/>
            <person name="Andreopoulos W."/>
            <person name="Pangilinan J."/>
            <person name="LaButti K."/>
            <person name="Riley R."/>
            <person name="Lipzen A."/>
            <person name="Clum A."/>
            <person name="Drula E."/>
            <person name="Henrissat B."/>
            <person name="Kohler A."/>
            <person name="Grigoriev I.V."/>
            <person name="Martin F.M."/>
            <person name="Hacquard S."/>
        </authorList>
    </citation>
    <scope>NUCLEOTIDE SEQUENCE [LARGE SCALE GENOMIC DNA]</scope>
    <source>
        <strain evidence="3 4">MPI-CAGE-CH-0241</strain>
    </source>
</reference>